<organism evidence="2 3">
    <name type="scientific">Ajellomyces capsulatus</name>
    <name type="common">Darling's disease fungus</name>
    <name type="synonym">Histoplasma capsulatum</name>
    <dbReference type="NCBI Taxonomy" id="5037"/>
    <lineage>
        <taxon>Eukaryota</taxon>
        <taxon>Fungi</taxon>
        <taxon>Dikarya</taxon>
        <taxon>Ascomycota</taxon>
        <taxon>Pezizomycotina</taxon>
        <taxon>Eurotiomycetes</taxon>
        <taxon>Eurotiomycetidae</taxon>
        <taxon>Onygenales</taxon>
        <taxon>Ajellomycetaceae</taxon>
        <taxon>Histoplasma</taxon>
    </lineage>
</organism>
<protein>
    <submittedName>
        <fullName evidence="2">Uncharacterized protein</fullName>
    </submittedName>
</protein>
<dbReference type="AlphaFoldDB" id="A0A8A1M789"/>
<accession>A0A8A1M789</accession>
<feature type="region of interest" description="Disordered" evidence="1">
    <location>
        <begin position="224"/>
        <end position="249"/>
    </location>
</feature>
<evidence type="ECO:0000313" key="3">
    <source>
        <dbReference type="Proteomes" id="UP000663671"/>
    </source>
</evidence>
<proteinExistence type="predicted"/>
<evidence type="ECO:0000256" key="1">
    <source>
        <dbReference type="SAM" id="MobiDB-lite"/>
    </source>
</evidence>
<gene>
    <name evidence="2" type="ORF">I7I51_04554</name>
</gene>
<dbReference type="EMBL" id="CP069111">
    <property type="protein sequence ID" value="QSS62376.1"/>
    <property type="molecule type" value="Genomic_DNA"/>
</dbReference>
<sequence>MESPPRPSRFRDDYQTDQEWFHAQLFTGMRKNMAEEHGCGLDCKACGVKRELLHRYYEATATNTLLAEALEAQAGYIQQLEKCINEYEVARAQLDQPFPRPLTETKSINERWGEAMLSLGSMLMMEDRSHRFQKMWERMTGYPSIFENCEKVIDSIRQVGKQALNNLWRNDEIALPFYIKPRGRYELGDFKIMAPEARDRMWKKEQAHIEAKLFDTPRPYHVDTDVSSDDGLEDVRATLEPDWEGPSDYEWNHGYTLGSLKKIYRNKNSDSDE</sequence>
<evidence type="ECO:0000313" key="2">
    <source>
        <dbReference type="EMBL" id="QSS62376.1"/>
    </source>
</evidence>
<dbReference type="Proteomes" id="UP000663671">
    <property type="component" value="Chromosome 5"/>
</dbReference>
<dbReference type="VEuPathDB" id="FungiDB:I7I51_04554"/>
<name>A0A8A1M789_AJECA</name>
<reference evidence="2" key="1">
    <citation type="submission" date="2021-01" db="EMBL/GenBank/DDBJ databases">
        <title>Chromosome-level genome assembly of a human fungal pathogen reveals clustering of transcriptionally co-regulated genes.</title>
        <authorList>
            <person name="Voorhies M."/>
            <person name="Cohen S."/>
            <person name="Shea T.P."/>
            <person name="Petrus S."/>
            <person name="Munoz J.F."/>
            <person name="Poplawski S."/>
            <person name="Goldman W.E."/>
            <person name="Michael T."/>
            <person name="Cuomo C.A."/>
            <person name="Sil A."/>
            <person name="Beyhan S."/>
        </authorList>
    </citation>
    <scope>NUCLEOTIDE SEQUENCE</scope>
    <source>
        <strain evidence="2">WU24</strain>
    </source>
</reference>